<organism evidence="1">
    <name type="scientific">Lepeophtheirus salmonis</name>
    <name type="common">Salmon louse</name>
    <name type="synonym">Caligus salmonis</name>
    <dbReference type="NCBI Taxonomy" id="72036"/>
    <lineage>
        <taxon>Eukaryota</taxon>
        <taxon>Metazoa</taxon>
        <taxon>Ecdysozoa</taxon>
        <taxon>Arthropoda</taxon>
        <taxon>Crustacea</taxon>
        <taxon>Multicrustacea</taxon>
        <taxon>Hexanauplia</taxon>
        <taxon>Copepoda</taxon>
        <taxon>Siphonostomatoida</taxon>
        <taxon>Caligidae</taxon>
        <taxon>Lepeophtheirus</taxon>
    </lineage>
</organism>
<proteinExistence type="predicted"/>
<dbReference type="AlphaFoldDB" id="A0A0K2VFM3"/>
<evidence type="ECO:0000313" key="1">
    <source>
        <dbReference type="EMBL" id="CDW49170.1"/>
    </source>
</evidence>
<dbReference type="EMBL" id="HACA01031809">
    <property type="protein sequence ID" value="CDW49170.1"/>
    <property type="molecule type" value="Transcribed_RNA"/>
</dbReference>
<reference evidence="1" key="1">
    <citation type="submission" date="2014-05" db="EMBL/GenBank/DDBJ databases">
        <authorList>
            <person name="Chronopoulou M."/>
        </authorList>
    </citation>
    <scope>NUCLEOTIDE SEQUENCE</scope>
    <source>
        <tissue evidence="1">Whole organism</tissue>
    </source>
</reference>
<protein>
    <submittedName>
        <fullName evidence="1">Uncharacterized protein</fullName>
    </submittedName>
</protein>
<sequence>MFKGSCHFVPHSDSVKGSCHFVPHSDSVDLIFFNV</sequence>
<accession>A0A0K2VFM3</accession>
<name>A0A0K2VFM3_LEPSM</name>